<feature type="domain" description="Solute-binding protein family 3/N-terminal" evidence="6">
    <location>
        <begin position="316"/>
        <end position="541"/>
    </location>
</feature>
<dbReference type="EMBL" id="CP014864">
    <property type="protein sequence ID" value="AMX02190.1"/>
    <property type="molecule type" value="Genomic_DNA"/>
</dbReference>
<dbReference type="PROSITE" id="PS51257">
    <property type="entry name" value="PROKAR_LIPOPROTEIN"/>
    <property type="match status" value="1"/>
</dbReference>
<dbReference type="Gene3D" id="1.10.530.10">
    <property type="match status" value="1"/>
</dbReference>
<evidence type="ECO:0000256" key="4">
    <source>
        <dbReference type="ARBA" id="ARBA00023237"/>
    </source>
</evidence>
<protein>
    <recommendedName>
        <fullName evidence="6">Solute-binding protein family 3/N-terminal domain-containing protein</fullName>
    </recommendedName>
</protein>
<dbReference type="Proteomes" id="UP000076077">
    <property type="component" value="Chromosome"/>
</dbReference>
<reference evidence="8" key="1">
    <citation type="submission" date="2016-03" db="EMBL/GenBank/DDBJ databases">
        <authorList>
            <person name="Lee Y.-S."/>
            <person name="Choi Y.-L."/>
        </authorList>
    </citation>
    <scope>NUCLEOTIDE SEQUENCE [LARGE SCALE GENOMIC DNA]</scope>
    <source>
        <strain evidence="8">DAU221</strain>
    </source>
</reference>
<evidence type="ECO:0000256" key="5">
    <source>
        <dbReference type="SAM" id="MobiDB-lite"/>
    </source>
</evidence>
<comment type="similarity">
    <text evidence="2">Belongs to the bacterial solute-binding protein 3 family.</text>
</comment>
<dbReference type="InterPro" id="IPR023346">
    <property type="entry name" value="Lysozyme-like_dom_sf"/>
</dbReference>
<keyword evidence="8" id="KW-1185">Reference proteome</keyword>
<dbReference type="PANTHER" id="PTHR35936">
    <property type="entry name" value="MEMBRANE-BOUND LYTIC MUREIN TRANSGLYCOSYLASE F"/>
    <property type="match status" value="1"/>
</dbReference>
<accession>A0A143HL38</accession>
<evidence type="ECO:0000256" key="2">
    <source>
        <dbReference type="ARBA" id="ARBA00010333"/>
    </source>
</evidence>
<dbReference type="KEGG" id="mthd:A3224_05975"/>
<sequence>MPSRCSALSSSSLVAALVVISAVFLLLVTSCGKEEGRAEKTERAAEQTVETEDRLEKVPLPEKAEQPPIDNYIETGDLKAIKKRGTIRFVNLTGASEDMLPRAHIVTLRHFDLANKLAEKLKLEPVWLRARTPPEAIEMVRTGRADIVAYDLTDTEARRELIDFTIPIMDAQQILVTGRSGPDISSVQKLRDVELVVQPGSIFEDTAKRLIAENPDANLTIREVSDYIDKDKFLDLLNARKNRVAILYNYIAEDMRSYRDDIRMGGDVGEKEIVAWGMRKGSRNLLVRVDNFLTRNLVSEQEARTGDWKQIKKSGLIRLLTYNGPTSYFLWKGVLMGFDYDLAKAFADKHKLQLQVVVVPYNENLVDWLKAGRGDFAGASTTITEAREKEGVKFTVSYMETPEQVVSNKDKPPIAKVQDLAGRTLTLRAFSPFIDTARTIRDSGIDVDIQVAPPGISQSEIFNMISDGLLDASVADSDAVKIEASLQPNLITGTLLGDPKPQGWMVLPENRELLKRLNNFLKKYRKTKQYEKQFAAYFEPNRRFTQRVKARIIPGQDLSPFDSLVKNFSIDYDFDWRLVVAQMWQESNFNPNAVSPVGAQGLMQLMPATAEEMGFPPPVFEPDRNINAGVKYLDWVRSRFSPKLSAVNRLWFTLASYNAGYGHLLDAQRLAEELGLDPNVWFGNVEVAMLKLSEPQYFSKARYGYVRGAEPVQYVRNISNLYRAYAAVASGEISVRPPLRKNAREDIAESRGRSGGSAAKEKKNQIKEKKNQIPLIDSRKR</sequence>
<evidence type="ECO:0000313" key="7">
    <source>
        <dbReference type="EMBL" id="AMX02190.1"/>
    </source>
</evidence>
<dbReference type="Pfam" id="PF00497">
    <property type="entry name" value="SBP_bac_3"/>
    <property type="match status" value="2"/>
</dbReference>
<dbReference type="Gene3D" id="3.40.190.10">
    <property type="entry name" value="Periplasmic binding protein-like II"/>
    <property type="match status" value="4"/>
</dbReference>
<keyword evidence="4" id="KW-0472">Membrane</keyword>
<evidence type="ECO:0000256" key="3">
    <source>
        <dbReference type="ARBA" id="ARBA00022729"/>
    </source>
</evidence>
<dbReference type="GO" id="GO:0009279">
    <property type="term" value="C:cell outer membrane"/>
    <property type="evidence" value="ECO:0007669"/>
    <property type="project" value="UniProtKB-SubCell"/>
</dbReference>
<proteinExistence type="inferred from homology"/>
<dbReference type="SUPFAM" id="SSF53850">
    <property type="entry name" value="Periplasmic binding protein-like II"/>
    <property type="match status" value="2"/>
</dbReference>
<dbReference type="GeneID" id="76607599"/>
<feature type="compositionally biased region" description="Basic and acidic residues" evidence="5">
    <location>
        <begin position="759"/>
        <end position="771"/>
    </location>
</feature>
<name>A0A143HL38_MICTH</name>
<evidence type="ECO:0000313" key="8">
    <source>
        <dbReference type="Proteomes" id="UP000076077"/>
    </source>
</evidence>
<gene>
    <name evidence="7" type="ORF">A3224_05975</name>
</gene>
<dbReference type="PANTHER" id="PTHR35936:SF32">
    <property type="entry name" value="MEMBRANE-BOUND LYTIC MUREIN TRANSGLYCOSYLASE F"/>
    <property type="match status" value="1"/>
</dbReference>
<evidence type="ECO:0000259" key="6">
    <source>
        <dbReference type="SMART" id="SM00062"/>
    </source>
</evidence>
<dbReference type="InterPro" id="IPR001638">
    <property type="entry name" value="Solute-binding_3/MltF_N"/>
</dbReference>
<organism evidence="7 8">
    <name type="scientific">Microbulbifer thermotolerans</name>
    <dbReference type="NCBI Taxonomy" id="252514"/>
    <lineage>
        <taxon>Bacteria</taxon>
        <taxon>Pseudomonadati</taxon>
        <taxon>Pseudomonadota</taxon>
        <taxon>Gammaproteobacteria</taxon>
        <taxon>Cellvibrionales</taxon>
        <taxon>Microbulbiferaceae</taxon>
        <taxon>Microbulbifer</taxon>
    </lineage>
</organism>
<feature type="region of interest" description="Disordered" evidence="5">
    <location>
        <begin position="740"/>
        <end position="781"/>
    </location>
</feature>
<dbReference type="CDD" id="cd01009">
    <property type="entry name" value="PBP2_YfhD_N"/>
    <property type="match status" value="1"/>
</dbReference>
<dbReference type="RefSeq" id="WP_067152534.1">
    <property type="nucleotide sequence ID" value="NZ_CP014864.1"/>
</dbReference>
<keyword evidence="3" id="KW-0732">Signal</keyword>
<dbReference type="STRING" id="252514.A3224_05975"/>
<dbReference type="SUPFAM" id="SSF53955">
    <property type="entry name" value="Lysozyme-like"/>
    <property type="match status" value="1"/>
</dbReference>
<dbReference type="Pfam" id="PF01464">
    <property type="entry name" value="SLT"/>
    <property type="match status" value="1"/>
</dbReference>
<dbReference type="CDD" id="cd13403">
    <property type="entry name" value="MLTF-like"/>
    <property type="match status" value="1"/>
</dbReference>
<feature type="compositionally biased region" description="Basic and acidic residues" evidence="5">
    <location>
        <begin position="742"/>
        <end position="752"/>
    </location>
</feature>
<dbReference type="SMART" id="SM00062">
    <property type="entry name" value="PBPb"/>
    <property type="match status" value="2"/>
</dbReference>
<comment type="subcellular location">
    <subcellularLocation>
        <location evidence="1">Cell outer membrane</location>
        <topology evidence="1">Peripheral membrane protein</topology>
    </subcellularLocation>
</comment>
<keyword evidence="4" id="KW-0998">Cell outer membrane</keyword>
<evidence type="ECO:0000256" key="1">
    <source>
        <dbReference type="ARBA" id="ARBA00004339"/>
    </source>
</evidence>
<dbReference type="OrthoDB" id="9815002at2"/>
<feature type="domain" description="Solute-binding protein family 3/N-terminal" evidence="6">
    <location>
        <begin position="91"/>
        <end position="307"/>
    </location>
</feature>
<dbReference type="InterPro" id="IPR008258">
    <property type="entry name" value="Transglycosylase_SLT_dom_1"/>
</dbReference>
<dbReference type="AlphaFoldDB" id="A0A143HL38"/>